<evidence type="ECO:0000313" key="2">
    <source>
        <dbReference type="Proteomes" id="UP000199250"/>
    </source>
</evidence>
<organism evidence="1 2">
    <name type="scientific">Azotobacter beijerinckii</name>
    <dbReference type="NCBI Taxonomy" id="170623"/>
    <lineage>
        <taxon>Bacteria</taxon>
        <taxon>Pseudomonadati</taxon>
        <taxon>Pseudomonadota</taxon>
        <taxon>Gammaproteobacteria</taxon>
        <taxon>Pseudomonadales</taxon>
        <taxon>Pseudomonadaceae</taxon>
        <taxon>Azotobacter</taxon>
    </lineage>
</organism>
<name>A0A1H6VMW0_9GAMM</name>
<dbReference type="RefSeq" id="WP_090732045.1">
    <property type="nucleotide sequence ID" value="NZ_FNYQ01000040.1"/>
</dbReference>
<sequence length="220" mass="24615">MIGPSPFVPAAVASQPLHYDWDSWDPYSLLGSPDEETVGLLEQVSDRAQIAYAIGCAEWVAQCLGERLETDRPLLYIEAFWAFEMDQRIASPAETVEAEWQGRILAPMDLALMTVLNTYYTSADGNGALEAAFAECIPRHLLDDRQAFFAWRKAVLARLLAHYPRQEDDPWGAPVPREALDPARPLTPEAQEHYVADFFSRLSPGANPLIRYGEHDNSVP</sequence>
<dbReference type="EMBL" id="FNYQ01000040">
    <property type="protein sequence ID" value="SEJ03067.1"/>
    <property type="molecule type" value="Genomic_DNA"/>
</dbReference>
<dbReference type="OrthoDB" id="9148974at2"/>
<dbReference type="AlphaFoldDB" id="A0A1H6VMW0"/>
<evidence type="ECO:0000313" key="1">
    <source>
        <dbReference type="EMBL" id="SEJ03067.1"/>
    </source>
</evidence>
<gene>
    <name evidence="1" type="ORF">SAMN04244572_02497</name>
</gene>
<reference evidence="1 2" key="1">
    <citation type="submission" date="2016-10" db="EMBL/GenBank/DDBJ databases">
        <authorList>
            <person name="de Groot N.N."/>
        </authorList>
    </citation>
    <scope>NUCLEOTIDE SEQUENCE [LARGE SCALE GENOMIC DNA]</scope>
    <source>
        <strain evidence="1 2">DSM 373</strain>
    </source>
</reference>
<accession>A0A1H6VMW0</accession>
<dbReference type="Proteomes" id="UP000199250">
    <property type="component" value="Unassembled WGS sequence"/>
</dbReference>
<proteinExistence type="predicted"/>
<protein>
    <submittedName>
        <fullName evidence="1">Uncharacterized protein</fullName>
    </submittedName>
</protein>